<dbReference type="InterPro" id="IPR000515">
    <property type="entry name" value="MetI-like"/>
</dbReference>
<gene>
    <name evidence="9" type="ORF">S01H1_49128</name>
</gene>
<dbReference type="PANTHER" id="PTHR30193:SF1">
    <property type="entry name" value="ABC TRANSPORTER PERMEASE PROTEIN YESP-RELATED"/>
    <property type="match status" value="1"/>
</dbReference>
<dbReference type="CDD" id="cd06261">
    <property type="entry name" value="TM_PBP2"/>
    <property type="match status" value="1"/>
</dbReference>
<dbReference type="PROSITE" id="PS50928">
    <property type="entry name" value="ABC_TM1"/>
    <property type="match status" value="1"/>
</dbReference>
<comment type="subcellular location">
    <subcellularLocation>
        <location evidence="1">Cell membrane</location>
        <topology evidence="1">Multi-pass membrane protein</topology>
    </subcellularLocation>
</comment>
<keyword evidence="5 7" id="KW-1133">Transmembrane helix</keyword>
<evidence type="ECO:0000256" key="6">
    <source>
        <dbReference type="ARBA" id="ARBA00023136"/>
    </source>
</evidence>
<dbReference type="AlphaFoldDB" id="X0W945"/>
<evidence type="ECO:0000313" key="9">
    <source>
        <dbReference type="EMBL" id="GAG19767.1"/>
    </source>
</evidence>
<protein>
    <recommendedName>
        <fullName evidence="8">ABC transmembrane type-1 domain-containing protein</fullName>
    </recommendedName>
</protein>
<feature type="transmembrane region" description="Helical" evidence="7">
    <location>
        <begin position="105"/>
        <end position="124"/>
    </location>
</feature>
<evidence type="ECO:0000256" key="5">
    <source>
        <dbReference type="ARBA" id="ARBA00022989"/>
    </source>
</evidence>
<keyword evidence="6 7" id="KW-0472">Membrane</keyword>
<evidence type="ECO:0000256" key="4">
    <source>
        <dbReference type="ARBA" id="ARBA00022692"/>
    </source>
</evidence>
<keyword evidence="3" id="KW-1003">Cell membrane</keyword>
<keyword evidence="2" id="KW-0813">Transport</keyword>
<dbReference type="GO" id="GO:0055085">
    <property type="term" value="P:transmembrane transport"/>
    <property type="evidence" value="ECO:0007669"/>
    <property type="project" value="InterPro"/>
</dbReference>
<accession>X0W945</accession>
<comment type="caution">
    <text evidence="9">The sequence shown here is derived from an EMBL/GenBank/DDBJ whole genome shotgun (WGS) entry which is preliminary data.</text>
</comment>
<feature type="transmembrane region" description="Helical" evidence="7">
    <location>
        <begin position="7"/>
        <end position="26"/>
    </location>
</feature>
<proteinExistence type="predicted"/>
<name>X0W945_9ZZZZ</name>
<feature type="domain" description="ABC transmembrane type-1" evidence="8">
    <location>
        <begin position="1"/>
        <end position="180"/>
    </location>
</feature>
<dbReference type="SUPFAM" id="SSF161098">
    <property type="entry name" value="MetI-like"/>
    <property type="match status" value="1"/>
</dbReference>
<evidence type="ECO:0000256" key="7">
    <source>
        <dbReference type="SAM" id="Phobius"/>
    </source>
</evidence>
<organism evidence="9">
    <name type="scientific">marine sediment metagenome</name>
    <dbReference type="NCBI Taxonomy" id="412755"/>
    <lineage>
        <taxon>unclassified sequences</taxon>
        <taxon>metagenomes</taxon>
        <taxon>ecological metagenomes</taxon>
    </lineage>
</organism>
<evidence type="ECO:0000256" key="3">
    <source>
        <dbReference type="ARBA" id="ARBA00022475"/>
    </source>
</evidence>
<evidence type="ECO:0000256" key="2">
    <source>
        <dbReference type="ARBA" id="ARBA00022448"/>
    </source>
</evidence>
<evidence type="ECO:0000256" key="1">
    <source>
        <dbReference type="ARBA" id="ARBA00004651"/>
    </source>
</evidence>
<reference evidence="9" key="1">
    <citation type="journal article" date="2014" name="Front. Microbiol.">
        <title>High frequency of phylogenetically diverse reductive dehalogenase-homologous genes in deep subseafloor sedimentary metagenomes.</title>
        <authorList>
            <person name="Kawai M."/>
            <person name="Futagami T."/>
            <person name="Toyoda A."/>
            <person name="Takaki Y."/>
            <person name="Nishi S."/>
            <person name="Hori S."/>
            <person name="Arai W."/>
            <person name="Tsubouchi T."/>
            <person name="Morono Y."/>
            <person name="Uchiyama I."/>
            <person name="Ito T."/>
            <person name="Fujiyama A."/>
            <person name="Inagaki F."/>
            <person name="Takami H."/>
        </authorList>
    </citation>
    <scope>NUCLEOTIDE SEQUENCE</scope>
    <source>
        <strain evidence="9">Expedition CK06-06</strain>
    </source>
</reference>
<evidence type="ECO:0000259" key="8">
    <source>
        <dbReference type="PROSITE" id="PS50928"/>
    </source>
</evidence>
<dbReference type="GO" id="GO:0005886">
    <property type="term" value="C:plasma membrane"/>
    <property type="evidence" value="ECO:0007669"/>
    <property type="project" value="UniProtKB-SubCell"/>
</dbReference>
<sequence>LPLFRTIYYIPSLVTGVSVAVVWSWLLNPQFGLVNHFLDLIGIKGPNWLFDTKTAMPAMIIMSLWAVGGSMVIYLAGLQGIPQHLYEAAEIDGAGSWSRFRNVTLPMMTPTIFFNLIMGIIGSFQTFTRFFIMTNGGPANATLTYVLYLYRAAFEFFRMGYACGLAWILFLVILVMTLMQFWGARYWVYYEAPTARR</sequence>
<dbReference type="Gene3D" id="1.10.3720.10">
    <property type="entry name" value="MetI-like"/>
    <property type="match status" value="1"/>
</dbReference>
<dbReference type="EMBL" id="BARS01031581">
    <property type="protein sequence ID" value="GAG19767.1"/>
    <property type="molecule type" value="Genomic_DNA"/>
</dbReference>
<dbReference type="PANTHER" id="PTHR30193">
    <property type="entry name" value="ABC TRANSPORTER PERMEASE PROTEIN"/>
    <property type="match status" value="1"/>
</dbReference>
<dbReference type="InterPro" id="IPR051393">
    <property type="entry name" value="ABC_transporter_permease"/>
</dbReference>
<feature type="non-terminal residue" evidence="9">
    <location>
        <position position="1"/>
    </location>
</feature>
<feature type="transmembrane region" description="Helical" evidence="7">
    <location>
        <begin position="162"/>
        <end position="182"/>
    </location>
</feature>
<keyword evidence="4 7" id="KW-0812">Transmembrane</keyword>
<dbReference type="Pfam" id="PF00528">
    <property type="entry name" value="BPD_transp_1"/>
    <property type="match status" value="1"/>
</dbReference>
<feature type="transmembrane region" description="Helical" evidence="7">
    <location>
        <begin position="55"/>
        <end position="76"/>
    </location>
</feature>
<dbReference type="InterPro" id="IPR035906">
    <property type="entry name" value="MetI-like_sf"/>
</dbReference>